<name>A0A0E9RZW0_ANGAN</name>
<organism evidence="1">
    <name type="scientific">Anguilla anguilla</name>
    <name type="common">European freshwater eel</name>
    <name type="synonym">Muraena anguilla</name>
    <dbReference type="NCBI Taxonomy" id="7936"/>
    <lineage>
        <taxon>Eukaryota</taxon>
        <taxon>Metazoa</taxon>
        <taxon>Chordata</taxon>
        <taxon>Craniata</taxon>
        <taxon>Vertebrata</taxon>
        <taxon>Euteleostomi</taxon>
        <taxon>Actinopterygii</taxon>
        <taxon>Neopterygii</taxon>
        <taxon>Teleostei</taxon>
        <taxon>Anguilliformes</taxon>
        <taxon>Anguillidae</taxon>
        <taxon>Anguilla</taxon>
    </lineage>
</organism>
<protein>
    <submittedName>
        <fullName evidence="1">Uncharacterized protein</fullName>
    </submittedName>
</protein>
<dbReference type="EMBL" id="GBXM01074125">
    <property type="protein sequence ID" value="JAH34452.1"/>
    <property type="molecule type" value="Transcribed_RNA"/>
</dbReference>
<accession>A0A0E9RZW0</accession>
<dbReference type="AlphaFoldDB" id="A0A0E9RZW0"/>
<reference evidence="1" key="2">
    <citation type="journal article" date="2015" name="Fish Shellfish Immunol.">
        <title>Early steps in the European eel (Anguilla anguilla)-Vibrio vulnificus interaction in the gills: Role of the RtxA13 toxin.</title>
        <authorList>
            <person name="Callol A."/>
            <person name="Pajuelo D."/>
            <person name="Ebbesson L."/>
            <person name="Teles M."/>
            <person name="MacKenzie S."/>
            <person name="Amaro C."/>
        </authorList>
    </citation>
    <scope>NUCLEOTIDE SEQUENCE</scope>
</reference>
<sequence>MLDLLKKIVRGIKKPECLFGRVFCGQMKQKLNCLAIMITAMYRGKG</sequence>
<evidence type="ECO:0000313" key="1">
    <source>
        <dbReference type="EMBL" id="JAH34452.1"/>
    </source>
</evidence>
<reference evidence="1" key="1">
    <citation type="submission" date="2014-11" db="EMBL/GenBank/DDBJ databases">
        <authorList>
            <person name="Amaro Gonzalez C."/>
        </authorList>
    </citation>
    <scope>NUCLEOTIDE SEQUENCE</scope>
</reference>
<proteinExistence type="predicted"/>